<feature type="transmembrane region" description="Helical" evidence="9">
    <location>
        <begin position="84"/>
        <end position="105"/>
    </location>
</feature>
<keyword evidence="7 9" id="KW-0472">Membrane</keyword>
<gene>
    <name evidence="10" type="ORF">TRM7557_00487</name>
</gene>
<protein>
    <recommendedName>
        <fullName evidence="12">TIGR01620 family protein</fullName>
    </recommendedName>
</protein>
<keyword evidence="6 9" id="KW-1133">Transmembrane helix</keyword>
<evidence type="ECO:0000256" key="8">
    <source>
        <dbReference type="SAM" id="MobiDB-lite"/>
    </source>
</evidence>
<name>A0A0P1G228_9RHOB</name>
<accession>A0A0P1G228</accession>
<evidence type="ECO:0000256" key="5">
    <source>
        <dbReference type="ARBA" id="ARBA00022692"/>
    </source>
</evidence>
<evidence type="ECO:0000313" key="11">
    <source>
        <dbReference type="Proteomes" id="UP000052022"/>
    </source>
</evidence>
<keyword evidence="5 9" id="KW-0812">Transmembrane</keyword>
<evidence type="ECO:0000256" key="3">
    <source>
        <dbReference type="ARBA" id="ARBA00022475"/>
    </source>
</evidence>
<evidence type="ECO:0000256" key="6">
    <source>
        <dbReference type="ARBA" id="ARBA00022989"/>
    </source>
</evidence>
<dbReference type="OrthoDB" id="9816060at2"/>
<evidence type="ECO:0000256" key="1">
    <source>
        <dbReference type="ARBA" id="ARBA00004429"/>
    </source>
</evidence>
<dbReference type="NCBIfam" id="TIGR01620">
    <property type="entry name" value="hyp_HI0043"/>
    <property type="match status" value="1"/>
</dbReference>
<evidence type="ECO:0000313" key="10">
    <source>
        <dbReference type="EMBL" id="CUH75636.1"/>
    </source>
</evidence>
<reference evidence="10 11" key="1">
    <citation type="submission" date="2015-09" db="EMBL/GenBank/DDBJ databases">
        <authorList>
            <consortium name="Swine Surveillance"/>
        </authorList>
    </citation>
    <scope>NUCLEOTIDE SEQUENCE [LARGE SCALE GENOMIC DNA]</scope>
    <source>
        <strain evidence="10 11">CECT 7557</strain>
    </source>
</reference>
<dbReference type="InterPro" id="IPR021147">
    <property type="entry name" value="DUF697"/>
</dbReference>
<proteinExistence type="inferred from homology"/>
<keyword evidence="11" id="KW-1185">Reference proteome</keyword>
<evidence type="ECO:0008006" key="12">
    <source>
        <dbReference type="Google" id="ProtNLM"/>
    </source>
</evidence>
<comment type="similarity">
    <text evidence="2">Belongs to the UPF0283 family.</text>
</comment>
<evidence type="ECO:0000256" key="7">
    <source>
        <dbReference type="ARBA" id="ARBA00023136"/>
    </source>
</evidence>
<keyword evidence="4" id="KW-0997">Cell inner membrane</keyword>
<feature type="transmembrane region" description="Helical" evidence="9">
    <location>
        <begin position="54"/>
        <end position="72"/>
    </location>
</feature>
<keyword evidence="3" id="KW-1003">Cell membrane</keyword>
<dbReference type="InterPro" id="IPR006507">
    <property type="entry name" value="UPF0283"/>
</dbReference>
<dbReference type="GO" id="GO:0005886">
    <property type="term" value="C:plasma membrane"/>
    <property type="evidence" value="ECO:0007669"/>
    <property type="project" value="UniProtKB-SubCell"/>
</dbReference>
<dbReference type="PANTHER" id="PTHR39342">
    <property type="entry name" value="UPF0283 MEMBRANE PROTEIN YCJF"/>
    <property type="match status" value="1"/>
</dbReference>
<evidence type="ECO:0000256" key="9">
    <source>
        <dbReference type="SAM" id="Phobius"/>
    </source>
</evidence>
<dbReference type="AlphaFoldDB" id="A0A0P1G228"/>
<dbReference type="EMBL" id="CYSD01000012">
    <property type="protein sequence ID" value="CUH75636.1"/>
    <property type="molecule type" value="Genomic_DNA"/>
</dbReference>
<dbReference type="PANTHER" id="PTHR39342:SF1">
    <property type="entry name" value="UPF0283 MEMBRANE PROTEIN YCJF"/>
    <property type="match status" value="1"/>
</dbReference>
<dbReference type="STRING" id="928856.SAMN04488049_103298"/>
<dbReference type="Proteomes" id="UP000052022">
    <property type="component" value="Unassembled WGS sequence"/>
</dbReference>
<evidence type="ECO:0000256" key="4">
    <source>
        <dbReference type="ARBA" id="ARBA00022519"/>
    </source>
</evidence>
<feature type="compositionally biased region" description="Low complexity" evidence="8">
    <location>
        <begin position="30"/>
        <end position="43"/>
    </location>
</feature>
<dbReference type="RefSeq" id="WP_058288619.1">
    <property type="nucleotide sequence ID" value="NZ_CYSD01000012.1"/>
</dbReference>
<organism evidence="10 11">
    <name type="scientific">Tritonibacter multivorans</name>
    <dbReference type="NCBI Taxonomy" id="928856"/>
    <lineage>
        <taxon>Bacteria</taxon>
        <taxon>Pseudomonadati</taxon>
        <taxon>Pseudomonadota</taxon>
        <taxon>Alphaproteobacteria</taxon>
        <taxon>Rhodobacterales</taxon>
        <taxon>Paracoccaceae</taxon>
        <taxon>Tritonibacter</taxon>
    </lineage>
</organism>
<feature type="region of interest" description="Disordered" evidence="8">
    <location>
        <begin position="11"/>
        <end position="43"/>
    </location>
</feature>
<comment type="subcellular location">
    <subcellularLocation>
        <location evidence="1">Cell inner membrane</location>
        <topology evidence="1">Multi-pass membrane protein</topology>
    </subcellularLocation>
</comment>
<sequence length="333" mass="35745">MSRKPVVFDLEDSKTVPSVADAPPVPEPQTAPEQEAAADAGRRSLQGGSGLGRWFWSVLLGLVGTLVSLAAWDYATTLIARIPLLGWAVAAAIVVLLGLALVFGLRELAALSRLRRTDGLRQRAEGGRKDLDRARRVVSDLDRFYAPRKDLAWARARLSERRAEVLDADALLDQAEDILLTSLDRQAQAEVEQAARQVAAVTALVPLALADVVAALLSSLRMIRRIAEIYGGRSGFFSSWRLTRAVFTHLVATGAMAVGDDLLEPILGGSVLSKLSRRFGEGLVNGALTARVGLAAMEVCRPLPFSARAKPSTRKVIQNALTGLVSRDSGPKN</sequence>
<dbReference type="Pfam" id="PF05128">
    <property type="entry name" value="DUF697"/>
    <property type="match status" value="1"/>
</dbReference>
<evidence type="ECO:0000256" key="2">
    <source>
        <dbReference type="ARBA" id="ARBA00008255"/>
    </source>
</evidence>